<evidence type="ECO:0000256" key="1">
    <source>
        <dbReference type="SAM" id="MobiDB-lite"/>
    </source>
</evidence>
<dbReference type="Proteomes" id="UP000218231">
    <property type="component" value="Unassembled WGS sequence"/>
</dbReference>
<evidence type="ECO:0000313" key="3">
    <source>
        <dbReference type="EMBL" id="PAV74825.1"/>
    </source>
</evidence>
<protein>
    <submittedName>
        <fullName evidence="3">Uncharacterized protein</fullName>
    </submittedName>
</protein>
<gene>
    <name evidence="3" type="ORF">WR25_17974</name>
</gene>
<name>A0A2A2KLK6_9BILA</name>
<keyword evidence="4" id="KW-1185">Reference proteome</keyword>
<comment type="caution">
    <text evidence="3">The sequence shown here is derived from an EMBL/GenBank/DDBJ whole genome shotgun (WGS) entry which is preliminary data.</text>
</comment>
<keyword evidence="2" id="KW-0472">Membrane</keyword>
<keyword evidence="2" id="KW-1133">Transmembrane helix</keyword>
<dbReference type="AlphaFoldDB" id="A0A2A2KLK6"/>
<feature type="region of interest" description="Disordered" evidence="1">
    <location>
        <begin position="101"/>
        <end position="125"/>
    </location>
</feature>
<evidence type="ECO:0000313" key="4">
    <source>
        <dbReference type="Proteomes" id="UP000218231"/>
    </source>
</evidence>
<organism evidence="3 4">
    <name type="scientific">Diploscapter pachys</name>
    <dbReference type="NCBI Taxonomy" id="2018661"/>
    <lineage>
        <taxon>Eukaryota</taxon>
        <taxon>Metazoa</taxon>
        <taxon>Ecdysozoa</taxon>
        <taxon>Nematoda</taxon>
        <taxon>Chromadorea</taxon>
        <taxon>Rhabditida</taxon>
        <taxon>Rhabditina</taxon>
        <taxon>Rhabditomorpha</taxon>
        <taxon>Rhabditoidea</taxon>
        <taxon>Rhabditidae</taxon>
        <taxon>Diploscapter</taxon>
    </lineage>
</organism>
<feature type="transmembrane region" description="Helical" evidence="2">
    <location>
        <begin position="76"/>
        <end position="98"/>
    </location>
</feature>
<sequence>MMRAGLRFRRASRNTLDRGALAAATLGGDRAIDRPAGKGTADAARDRTERAMAEQRIADERTADATRHQARRPARIAAAVRIAIAALMRIAVVMPLGLGLADRQRDAGRQDERSGGEREQHMAHDIFPFRVERCLPNER</sequence>
<feature type="compositionally biased region" description="Basic and acidic residues" evidence="1">
    <location>
        <begin position="102"/>
        <end position="124"/>
    </location>
</feature>
<dbReference type="EMBL" id="LIAE01008277">
    <property type="protein sequence ID" value="PAV74825.1"/>
    <property type="molecule type" value="Genomic_DNA"/>
</dbReference>
<evidence type="ECO:0000256" key="2">
    <source>
        <dbReference type="SAM" id="Phobius"/>
    </source>
</evidence>
<reference evidence="3 4" key="1">
    <citation type="journal article" date="2017" name="Curr. Biol.">
        <title>Genome architecture and evolution of a unichromosomal asexual nematode.</title>
        <authorList>
            <person name="Fradin H."/>
            <person name="Zegar C."/>
            <person name="Gutwein M."/>
            <person name="Lucas J."/>
            <person name="Kovtun M."/>
            <person name="Corcoran D."/>
            <person name="Baugh L.R."/>
            <person name="Kiontke K."/>
            <person name="Gunsalus K."/>
            <person name="Fitch D.H."/>
            <person name="Piano F."/>
        </authorList>
    </citation>
    <scope>NUCLEOTIDE SEQUENCE [LARGE SCALE GENOMIC DNA]</scope>
    <source>
        <strain evidence="3">PF1309</strain>
    </source>
</reference>
<accession>A0A2A2KLK6</accession>
<keyword evidence="2" id="KW-0812">Transmembrane</keyword>
<proteinExistence type="predicted"/>